<dbReference type="PANTHER" id="PTHR42648:SF24">
    <property type="entry name" value="INTEGRASE CATALYTIC DOMAIN-CONTAINING PROTEIN"/>
    <property type="match status" value="1"/>
</dbReference>
<dbReference type="InterPro" id="IPR012337">
    <property type="entry name" value="RNaseH-like_sf"/>
</dbReference>
<evidence type="ECO:0000256" key="1">
    <source>
        <dbReference type="ARBA" id="ARBA00022670"/>
    </source>
</evidence>
<dbReference type="Pfam" id="PF13976">
    <property type="entry name" value="gag_pre-integrs"/>
    <property type="match status" value="1"/>
</dbReference>
<dbReference type="InterPro" id="IPR036875">
    <property type="entry name" value="Znf_CCHC_sf"/>
</dbReference>
<dbReference type="Pfam" id="PF14223">
    <property type="entry name" value="Retrotran_gag_2"/>
    <property type="match status" value="1"/>
</dbReference>
<dbReference type="EMBL" id="VRMN01000020">
    <property type="protein sequence ID" value="KAA8490694.1"/>
    <property type="molecule type" value="Genomic_DNA"/>
</dbReference>
<dbReference type="InterPro" id="IPR039537">
    <property type="entry name" value="Retrotran_Ty1/copia-like"/>
</dbReference>
<feature type="compositionally biased region" description="Basic residues" evidence="4">
    <location>
        <begin position="1438"/>
        <end position="1450"/>
    </location>
</feature>
<protein>
    <submittedName>
        <fullName evidence="6">Retrovirus-related Pol polyprotein from transposon TNT 1-94</fullName>
    </submittedName>
</protein>
<keyword evidence="1" id="KW-0645">Protease</keyword>
<dbReference type="Pfam" id="PF00098">
    <property type="entry name" value="zf-CCHC"/>
    <property type="match status" value="1"/>
</dbReference>
<reference evidence="8" key="1">
    <citation type="journal article" date="2019" name="Nat. Commun.">
        <title>Expansion of phycobilisome linker gene families in mesophilic red algae.</title>
        <authorList>
            <person name="Lee J."/>
            <person name="Kim D."/>
            <person name="Bhattacharya D."/>
            <person name="Yoon H.S."/>
        </authorList>
    </citation>
    <scope>NUCLEOTIDE SEQUENCE [LARGE SCALE GENOMIC DNA]</scope>
    <source>
        <strain evidence="8">CCMP 1328</strain>
    </source>
</reference>
<comment type="caution">
    <text evidence="6">The sequence shown here is derived from an EMBL/GenBank/DDBJ whole genome shotgun (WGS) entry which is preliminary data.</text>
</comment>
<evidence type="ECO:0000313" key="8">
    <source>
        <dbReference type="Proteomes" id="UP000324585"/>
    </source>
</evidence>
<dbReference type="SUPFAM" id="SSF57756">
    <property type="entry name" value="Retrovirus zinc finger-like domains"/>
    <property type="match status" value="1"/>
</dbReference>
<reference evidence="6" key="2">
    <citation type="submission" date="2019-09" db="EMBL/GenBank/DDBJ databases">
        <title>Expansion of phycobilisome linker gene families in mesophilic red algae.</title>
        <authorList>
            <person name="Lee J."/>
        </authorList>
    </citation>
    <scope>NUCLEOTIDE SEQUENCE [LARGE SCALE GENOMIC DNA]</scope>
    <source>
        <strain evidence="6">CCMP 1328</strain>
        <tissue evidence="6">Unicellular</tissue>
    </source>
</reference>
<feature type="region of interest" description="Disordered" evidence="4">
    <location>
        <begin position="1430"/>
        <end position="1450"/>
    </location>
</feature>
<feature type="region of interest" description="Disordered" evidence="4">
    <location>
        <begin position="757"/>
        <end position="785"/>
    </location>
</feature>
<dbReference type="GO" id="GO:0008233">
    <property type="term" value="F:peptidase activity"/>
    <property type="evidence" value="ECO:0007669"/>
    <property type="project" value="UniProtKB-KW"/>
</dbReference>
<name>A0A5J4YHB3_PORPP</name>
<dbReference type="Gene3D" id="3.30.420.10">
    <property type="entry name" value="Ribonuclease H-like superfamily/Ribonuclease H"/>
    <property type="match status" value="1"/>
</dbReference>
<sequence>MVSSLGNMDSGMARLNPYNYATWKTQMKMRLLEKQVWSAVVPLTEGVEDSSTGTDNMKALGLIGSAVEPALVSHIAHVESARDAWNVLQSVFQMSGAARGASLRRELHAMKLKAGQAINEYVAEAVRLRNEFIIAGISIDAQELNQALFAGLPGEYAIAEHMALVGGAQALESILPSLLLAEASINLKSEPRSAGEHGHGVALMAPSRQPRRQRRRLTCFRCQSEEHLIRECPHPPTTGAPYSSTHGTSHARLSLEPDAAIGSRNGEVVLACRVAVTRSYADVCAGRMAQSGRVAEEPAATSAFRAGNFTDAFHLDDQAKRCGFIIDSGATSHMTPNLELLCKTAPCEKNILVADGRRLTASLEGSVILGDGVRLDRVLYVKDLEASLLSVRQVVASGASVSFNEDACVISKGGRTVLTGTRSKLDGLYRVRETRKAFAASMTADKHWLWHGRFCHPSPSALQKTMSMVDGVDAEIVGEKVSMQESCTACLESKHSRRVFPATGTRAQAPLDLIHTDICGPISPPAHDGSKYFITFYDDATRLSVAQPIKNKDESFAVLTRTLKYLERQSGRKVRRIRSDNGGEFVSRKMEEWFADNGIAHELAPPYTPQMNGRAERLNRTLLEKLRTVLRASGMGKQLWNEALLAVNHARNRTAVDDLTCTPWQAFFGRRPDVSHLKVFGAKCIVLDTQAEKLDPRGKAGRIVGYGTRPHVYRVHLNEGIVVSTNVRVVSENGDPMQTTMGQVDCEDEDQDIPLDDEEASTESSIATVESGGVPTPSTPQDDSLGIVRNRVRGWQTETPSAFIKSTRSGRDIRMPTRYRADLCFLTQLVIDPDMLASKEAISARHRELETIKRFKTWEPTQVMEKREAEKIPGALFVRVKFVHALKNSELDGQAEWKARLVAQGCVVRDATGRNVKDELEFPYVAPASLLAVKSNLVLARALGHDAGIFDFEAAYLGARLTGPPIFLILPREAWDLDWATLNQPVVPCLKALYGLPASGSVYQVDAMRKMSARGWNAMETEMNTFYREINGHKLSLTLYVDDGIVTGPRKEICEVLDELRSDFSITKPVCFINAATKEVPARFLGMNLFLENNKLMLENSTYAKLILARYVEYCFSTKPRKVTTPTVDTETIKKLIDEGAASGGETAPCTGWQREAIGRLLWLARTSRPDICYAVHRLATFTDKWDQEADARLRRILAYLYYHVESVLCLEGNLRDGTPDLLLFTDSDCAGCLRTRKSTGGWCVFLLGRLVDWNSKRQGRAAVSSTEAELVALHAGTTRGLLPCASIVRSFFGKQPSSSTFIDNEAARSAVKRGYSTALRHLERHDGARLAVLNEIYDDIDGSGLYFTPSASNIADILTKDVSTDVFRRARKVFQVGVGVEGGCWNSTTHSNSRGTVSGDTVSDYAVSDCMVSGGTVSDYTVSDCMVSREDDEHKRASGAHGRRERQET</sequence>
<dbReference type="InterPro" id="IPR013103">
    <property type="entry name" value="RVT_2"/>
</dbReference>
<organism evidence="6 8">
    <name type="scientific">Porphyridium purpureum</name>
    <name type="common">Red alga</name>
    <name type="synonym">Porphyridium cruentum</name>
    <dbReference type="NCBI Taxonomy" id="35688"/>
    <lineage>
        <taxon>Eukaryota</taxon>
        <taxon>Rhodophyta</taxon>
        <taxon>Bangiophyceae</taxon>
        <taxon>Porphyridiales</taxon>
        <taxon>Porphyridiaceae</taxon>
        <taxon>Porphyridium</taxon>
    </lineage>
</organism>
<keyword evidence="2" id="KW-0479">Metal-binding</keyword>
<dbReference type="InterPro" id="IPR036397">
    <property type="entry name" value="RNaseH_sf"/>
</dbReference>
<dbReference type="GO" id="GO:0008270">
    <property type="term" value="F:zinc ion binding"/>
    <property type="evidence" value="ECO:0007669"/>
    <property type="project" value="InterPro"/>
</dbReference>
<accession>A0A5J4YHB3</accession>
<keyword evidence="3" id="KW-0378">Hydrolase</keyword>
<gene>
    <name evidence="7" type="ORF">FVE85_3843</name>
    <name evidence="6" type="ORF">FVE85_9411</name>
</gene>
<evidence type="ECO:0000313" key="7">
    <source>
        <dbReference type="EMBL" id="KAA8490694.1"/>
    </source>
</evidence>
<evidence type="ECO:0000313" key="6">
    <source>
        <dbReference type="EMBL" id="KAA8490638.1"/>
    </source>
</evidence>
<dbReference type="Pfam" id="PF07727">
    <property type="entry name" value="RVT_2"/>
    <property type="match status" value="1"/>
</dbReference>
<dbReference type="SMART" id="SM00343">
    <property type="entry name" value="ZnF_C2HC"/>
    <property type="match status" value="1"/>
</dbReference>
<evidence type="ECO:0000256" key="3">
    <source>
        <dbReference type="ARBA" id="ARBA00022801"/>
    </source>
</evidence>
<dbReference type="GO" id="GO:0003676">
    <property type="term" value="F:nucleic acid binding"/>
    <property type="evidence" value="ECO:0007669"/>
    <property type="project" value="InterPro"/>
</dbReference>
<evidence type="ECO:0000259" key="5">
    <source>
        <dbReference type="PROSITE" id="PS50994"/>
    </source>
</evidence>
<dbReference type="PANTHER" id="PTHR42648">
    <property type="entry name" value="TRANSPOSASE, PUTATIVE-RELATED"/>
    <property type="match status" value="1"/>
</dbReference>
<feature type="domain" description="Integrase catalytic" evidence="5">
    <location>
        <begin position="506"/>
        <end position="671"/>
    </location>
</feature>
<keyword evidence="8" id="KW-1185">Reference proteome</keyword>
<dbReference type="InterPro" id="IPR025724">
    <property type="entry name" value="GAG-pre-integrase_dom"/>
</dbReference>
<dbReference type="InterPro" id="IPR001878">
    <property type="entry name" value="Znf_CCHC"/>
</dbReference>
<dbReference type="GO" id="GO:0015074">
    <property type="term" value="P:DNA integration"/>
    <property type="evidence" value="ECO:0007669"/>
    <property type="project" value="InterPro"/>
</dbReference>
<dbReference type="Proteomes" id="UP000324585">
    <property type="component" value="Unassembled WGS sequence"/>
</dbReference>
<dbReference type="CDD" id="cd09272">
    <property type="entry name" value="RNase_HI_RT_Ty1"/>
    <property type="match status" value="1"/>
</dbReference>
<evidence type="ECO:0000256" key="4">
    <source>
        <dbReference type="SAM" id="MobiDB-lite"/>
    </source>
</evidence>
<dbReference type="InterPro" id="IPR001584">
    <property type="entry name" value="Integrase_cat-core"/>
</dbReference>
<dbReference type="GO" id="GO:0006508">
    <property type="term" value="P:proteolysis"/>
    <property type="evidence" value="ECO:0007669"/>
    <property type="project" value="UniProtKB-KW"/>
</dbReference>
<dbReference type="InterPro" id="IPR054722">
    <property type="entry name" value="PolX-like_BBD"/>
</dbReference>
<dbReference type="SUPFAM" id="SSF53098">
    <property type="entry name" value="Ribonuclease H-like"/>
    <property type="match status" value="1"/>
</dbReference>
<dbReference type="OrthoDB" id="7696201at2759"/>
<evidence type="ECO:0000256" key="2">
    <source>
        <dbReference type="ARBA" id="ARBA00022723"/>
    </source>
</evidence>
<dbReference type="Pfam" id="PF22936">
    <property type="entry name" value="Pol_BBD"/>
    <property type="match status" value="1"/>
</dbReference>
<dbReference type="PROSITE" id="PS50994">
    <property type="entry name" value="INTEGRASE"/>
    <property type="match status" value="1"/>
</dbReference>
<dbReference type="EMBL" id="VRMN01000021">
    <property type="protein sequence ID" value="KAA8490638.1"/>
    <property type="molecule type" value="Genomic_DNA"/>
</dbReference>
<dbReference type="Pfam" id="PF00665">
    <property type="entry name" value="rve"/>
    <property type="match status" value="1"/>
</dbReference>
<proteinExistence type="predicted"/>